<name>A0AAF0PD15_9EURY</name>
<dbReference type="InterPro" id="IPR006311">
    <property type="entry name" value="TAT_signal"/>
</dbReference>
<reference evidence="3 4" key="1">
    <citation type="submission" date="2022-07" db="EMBL/GenBank/DDBJ databases">
        <title>Two temperate virus in Haloterrigena jeotgali A29.</title>
        <authorList>
            <person name="Deng X."/>
        </authorList>
    </citation>
    <scope>NUCLEOTIDE SEQUENCE [LARGE SCALE GENOMIC DNA]</scope>
    <source>
        <strain evidence="3 4">A29</strain>
    </source>
</reference>
<dbReference type="RefSeq" id="WP_049964612.1">
    <property type="nucleotide sequence ID" value="NZ_CP101873.1"/>
</dbReference>
<keyword evidence="4" id="KW-1185">Reference proteome</keyword>
<evidence type="ECO:0000259" key="2">
    <source>
        <dbReference type="PROSITE" id="PS50206"/>
    </source>
</evidence>
<accession>A0AAF0PD15</accession>
<feature type="domain" description="Rhodanese" evidence="2">
    <location>
        <begin position="205"/>
        <end position="320"/>
    </location>
</feature>
<evidence type="ECO:0000313" key="4">
    <source>
        <dbReference type="Proteomes" id="UP001224926"/>
    </source>
</evidence>
<dbReference type="SMART" id="SM00450">
    <property type="entry name" value="RHOD"/>
    <property type="match status" value="2"/>
</dbReference>
<dbReference type="Proteomes" id="UP001224926">
    <property type="component" value="Chromosome"/>
</dbReference>
<keyword evidence="1" id="KW-0677">Repeat</keyword>
<dbReference type="AlphaFoldDB" id="A0AAF0PD15"/>
<organism evidence="3 4">
    <name type="scientific">Natrinema thermotolerans</name>
    <dbReference type="NCBI Taxonomy" id="121872"/>
    <lineage>
        <taxon>Archaea</taxon>
        <taxon>Methanobacteriati</taxon>
        <taxon>Methanobacteriota</taxon>
        <taxon>Stenosarchaea group</taxon>
        <taxon>Halobacteria</taxon>
        <taxon>Halobacteriales</taxon>
        <taxon>Natrialbaceae</taxon>
        <taxon>Natrinema</taxon>
    </lineage>
</organism>
<dbReference type="InterPro" id="IPR001763">
    <property type="entry name" value="Rhodanese-like_dom"/>
</dbReference>
<protein>
    <submittedName>
        <fullName evidence="3">Rhodanese-like domain-containing protein</fullName>
    </submittedName>
</protein>
<dbReference type="CDD" id="cd01449">
    <property type="entry name" value="TST_Repeat_2"/>
    <property type="match status" value="1"/>
</dbReference>
<evidence type="ECO:0000256" key="1">
    <source>
        <dbReference type="ARBA" id="ARBA00022737"/>
    </source>
</evidence>
<dbReference type="PROSITE" id="PS51257">
    <property type="entry name" value="PROKAR_LIPOPROTEIN"/>
    <property type="match status" value="1"/>
</dbReference>
<dbReference type="Gene3D" id="3.40.250.10">
    <property type="entry name" value="Rhodanese-like domain"/>
    <property type="match status" value="2"/>
</dbReference>
<dbReference type="Pfam" id="PF00581">
    <property type="entry name" value="Rhodanese"/>
    <property type="match status" value="2"/>
</dbReference>
<sequence>MGADRRADRRTVLRGIGTAAGGLSLGGCLGETREAAEPDLFQTPAADAFEAVVDSMRLEERLADVALLDIRAEDAFTEGHVAGAGRIPRSELLDTHYEETPDGYRASPDAVADAIGAAGIAPDDDVVVVYGEGSNLWETYAIYTLRAIGHEGRVSLLDGGYAAWTASNGETETGAAETATQEYEPDLEMNVIATRERVAANVREDGADVQLVDNRSPAEYRGEERDDDVDRHGHITGAVNVKFTQNLVDGGERLRSPADLETLWLDDAGLDPSEETISYCSTAVRGSVGWFVMEQLGWDTVRNYEGSWEDWGTLSDADGYYYTSGPDAGTVVDTFS</sequence>
<dbReference type="PANTHER" id="PTHR43855">
    <property type="entry name" value="THIOSULFATE SULFURTRANSFERASE"/>
    <property type="match status" value="1"/>
</dbReference>
<proteinExistence type="predicted"/>
<dbReference type="PANTHER" id="PTHR43855:SF1">
    <property type="entry name" value="THIOSULFATE SULFURTRANSFERASE"/>
    <property type="match status" value="1"/>
</dbReference>
<evidence type="ECO:0000313" key="3">
    <source>
        <dbReference type="EMBL" id="WMT08920.1"/>
    </source>
</evidence>
<feature type="domain" description="Rhodanese" evidence="2">
    <location>
        <begin position="61"/>
        <end position="173"/>
    </location>
</feature>
<dbReference type="GeneID" id="39860887"/>
<dbReference type="InterPro" id="IPR036873">
    <property type="entry name" value="Rhodanese-like_dom_sf"/>
</dbReference>
<dbReference type="PROSITE" id="PS51318">
    <property type="entry name" value="TAT"/>
    <property type="match status" value="1"/>
</dbReference>
<dbReference type="SUPFAM" id="SSF52821">
    <property type="entry name" value="Rhodanese/Cell cycle control phosphatase"/>
    <property type="match status" value="2"/>
</dbReference>
<dbReference type="PROSITE" id="PS50206">
    <property type="entry name" value="RHODANESE_3"/>
    <property type="match status" value="2"/>
</dbReference>
<dbReference type="EMBL" id="CP101873">
    <property type="protein sequence ID" value="WMT08920.1"/>
    <property type="molecule type" value="Genomic_DNA"/>
</dbReference>
<dbReference type="InterPro" id="IPR051126">
    <property type="entry name" value="Thiosulfate_sulfurtransferase"/>
</dbReference>
<gene>
    <name evidence="3" type="ORF">NP511_04635</name>
</gene>
<dbReference type="GeneID" id="84213202"/>